<evidence type="ECO:0000313" key="4">
    <source>
        <dbReference type="Proteomes" id="UP000023152"/>
    </source>
</evidence>
<evidence type="ECO:0000313" key="3">
    <source>
        <dbReference type="EMBL" id="ETO02800.1"/>
    </source>
</evidence>
<feature type="transmembrane region" description="Helical" evidence="2">
    <location>
        <begin position="278"/>
        <end position="300"/>
    </location>
</feature>
<feature type="region of interest" description="Disordered" evidence="1">
    <location>
        <begin position="51"/>
        <end position="76"/>
    </location>
</feature>
<evidence type="ECO:0000256" key="1">
    <source>
        <dbReference type="SAM" id="MobiDB-lite"/>
    </source>
</evidence>
<keyword evidence="2" id="KW-1133">Transmembrane helix</keyword>
<evidence type="ECO:0000256" key="2">
    <source>
        <dbReference type="SAM" id="Phobius"/>
    </source>
</evidence>
<accession>X6LPY4</accession>
<gene>
    <name evidence="3" type="ORF">RFI_34616</name>
</gene>
<dbReference type="AlphaFoldDB" id="X6LPY4"/>
<feature type="region of interest" description="Disordered" evidence="1">
    <location>
        <begin position="1"/>
        <end position="20"/>
    </location>
</feature>
<feature type="compositionally biased region" description="Basic and acidic residues" evidence="1">
    <location>
        <begin position="51"/>
        <end position="63"/>
    </location>
</feature>
<dbReference type="EMBL" id="ASPP01034884">
    <property type="protein sequence ID" value="ETO02800.1"/>
    <property type="molecule type" value="Genomic_DNA"/>
</dbReference>
<proteinExistence type="predicted"/>
<keyword evidence="2" id="KW-0472">Membrane</keyword>
<keyword evidence="4" id="KW-1185">Reference proteome</keyword>
<dbReference type="Proteomes" id="UP000023152">
    <property type="component" value="Unassembled WGS sequence"/>
</dbReference>
<protein>
    <submittedName>
        <fullName evidence="3">Uncharacterized protein</fullName>
    </submittedName>
</protein>
<organism evidence="3 4">
    <name type="scientific">Reticulomyxa filosa</name>
    <dbReference type="NCBI Taxonomy" id="46433"/>
    <lineage>
        <taxon>Eukaryota</taxon>
        <taxon>Sar</taxon>
        <taxon>Rhizaria</taxon>
        <taxon>Retaria</taxon>
        <taxon>Foraminifera</taxon>
        <taxon>Monothalamids</taxon>
        <taxon>Reticulomyxidae</taxon>
        <taxon>Reticulomyxa</taxon>
    </lineage>
</organism>
<name>X6LPY4_RETFI</name>
<keyword evidence="2" id="KW-0812">Transmembrane</keyword>
<reference evidence="3 4" key="1">
    <citation type="journal article" date="2013" name="Curr. Biol.">
        <title>The Genome of the Foraminiferan Reticulomyxa filosa.</title>
        <authorList>
            <person name="Glockner G."/>
            <person name="Hulsmann N."/>
            <person name="Schleicher M."/>
            <person name="Noegel A.A."/>
            <person name="Eichinger L."/>
            <person name="Gallinger C."/>
            <person name="Pawlowski J."/>
            <person name="Sierra R."/>
            <person name="Euteneuer U."/>
            <person name="Pillet L."/>
            <person name="Moustafa A."/>
            <person name="Platzer M."/>
            <person name="Groth M."/>
            <person name="Szafranski K."/>
            <person name="Schliwa M."/>
        </authorList>
    </citation>
    <scope>NUCLEOTIDE SEQUENCE [LARGE SCALE GENOMIC DNA]</scope>
</reference>
<sequence length="329" mass="37230">MTKTEDISTRENALSRPEMNPDIIMDMAPLSQHANANKTVSFAPLPRVSLRQEDNPASPRHEGNPTSVRQESVRSEEAFSHRSRFAEALEEELQHGTLSFGFNNINVYVFALVTTKHIHSLYTFGLCFWAIFCSIVFNAEKNNGVSANPNVSYTKLHLPRISTTRALPNRDELKEKPQDAETELDKMLHLNVATKRKQSSSRTATRINYQNAVRSLSIFFFPGNMTISPLQKAMSDYQNKNKNFDEALPETVVLSILDALDGCLLSVFKNMRKPFQRFLATAISLFFVCVYIVFITTAMIKKPFIRWAETQSASQPTDDVQTISIVTLK</sequence>
<comment type="caution">
    <text evidence="3">The sequence shown here is derived from an EMBL/GenBank/DDBJ whole genome shotgun (WGS) entry which is preliminary data.</text>
</comment>